<evidence type="ECO:0000313" key="2">
    <source>
        <dbReference type="EMBL" id="THG33496.1"/>
    </source>
</evidence>
<dbReference type="Pfam" id="PF02423">
    <property type="entry name" value="OCD_Mu_crystall"/>
    <property type="match status" value="1"/>
</dbReference>
<sequence length="337" mass="34352">MSRPSPKAASRTTVSLSDEEIRSRLPLGSALEVVRRSMLDAEAGTFIAPARVHEDADSDSDQGRPRRGPIHSVARGAGWYGYASTEGAAFSSGAQGGREPVDSVVMVRDGETDELLSMAVGSELARLRRLATVALAVDALAAPDAETLAVLGGDPQLADLIAAISSVRPLTAISLVDAGAEAADLRASSADSAVVAVAGADMDGVLGALAQASIVLVLTAETLADAAIDAAIDASALAPGAAVIALADAVPAIDGVLAVPTPGLLADLERLFTDSPAQLEADRLPTALERRRDEILPLASALAGRPPRSTPSDRLGMICVGLAGADVFLLQHLARRV</sequence>
<dbReference type="RefSeq" id="WP_136426278.1">
    <property type="nucleotide sequence ID" value="NZ_SSSM01000001.1"/>
</dbReference>
<dbReference type="Proteomes" id="UP000309133">
    <property type="component" value="Unassembled WGS sequence"/>
</dbReference>
<evidence type="ECO:0000256" key="1">
    <source>
        <dbReference type="SAM" id="MobiDB-lite"/>
    </source>
</evidence>
<gene>
    <name evidence="2" type="ORF">E6C64_03945</name>
</gene>
<dbReference type="SUPFAM" id="SSF51735">
    <property type="entry name" value="NAD(P)-binding Rossmann-fold domains"/>
    <property type="match status" value="1"/>
</dbReference>
<feature type="region of interest" description="Disordered" evidence="1">
    <location>
        <begin position="50"/>
        <end position="70"/>
    </location>
</feature>
<dbReference type="AlphaFoldDB" id="A0A4S4FV37"/>
<keyword evidence="3" id="KW-1185">Reference proteome</keyword>
<protein>
    <recommendedName>
        <fullName evidence="4">Ornithine cyclodeaminase family protein</fullName>
    </recommendedName>
</protein>
<evidence type="ECO:0008006" key="4">
    <source>
        <dbReference type="Google" id="ProtNLM"/>
    </source>
</evidence>
<name>A0A4S4FV37_9MICO</name>
<dbReference type="Gene3D" id="3.30.1780.10">
    <property type="entry name" value="ornithine cyclodeaminase, domain 1"/>
    <property type="match status" value="1"/>
</dbReference>
<accession>A0A4S4FV37</accession>
<organism evidence="2 3">
    <name type="scientific">Naasia lichenicola</name>
    <dbReference type="NCBI Taxonomy" id="2565933"/>
    <lineage>
        <taxon>Bacteria</taxon>
        <taxon>Bacillati</taxon>
        <taxon>Actinomycetota</taxon>
        <taxon>Actinomycetes</taxon>
        <taxon>Micrococcales</taxon>
        <taxon>Microbacteriaceae</taxon>
        <taxon>Naasia</taxon>
    </lineage>
</organism>
<proteinExistence type="predicted"/>
<dbReference type="Gene3D" id="3.40.50.720">
    <property type="entry name" value="NAD(P)-binding Rossmann-like Domain"/>
    <property type="match status" value="1"/>
</dbReference>
<reference evidence="2 3" key="1">
    <citation type="submission" date="2019-04" db="EMBL/GenBank/DDBJ databases">
        <authorList>
            <person name="Jiang L."/>
        </authorList>
    </citation>
    <scope>NUCLEOTIDE SEQUENCE [LARGE SCALE GENOMIC DNA]</scope>
    <source>
        <strain evidence="2 3">YIM 131853</strain>
    </source>
</reference>
<dbReference type="InterPro" id="IPR003462">
    <property type="entry name" value="ODC_Mu_crystall"/>
</dbReference>
<comment type="caution">
    <text evidence="2">The sequence shown here is derived from an EMBL/GenBank/DDBJ whole genome shotgun (WGS) entry which is preliminary data.</text>
</comment>
<dbReference type="InterPro" id="IPR023401">
    <property type="entry name" value="ODC_N"/>
</dbReference>
<evidence type="ECO:0000313" key="3">
    <source>
        <dbReference type="Proteomes" id="UP000309133"/>
    </source>
</evidence>
<dbReference type="InterPro" id="IPR036291">
    <property type="entry name" value="NAD(P)-bd_dom_sf"/>
</dbReference>
<dbReference type="EMBL" id="SSSM01000001">
    <property type="protein sequence ID" value="THG33496.1"/>
    <property type="molecule type" value="Genomic_DNA"/>
</dbReference>